<name>A0A948WY44_9BACT</name>
<reference evidence="3" key="1">
    <citation type="journal article" date="2021" name="PeerJ">
        <title>Extensive microbial diversity within the chicken gut microbiome revealed by metagenomics and culture.</title>
        <authorList>
            <person name="Gilroy R."/>
            <person name="Ravi A."/>
            <person name="Getino M."/>
            <person name="Pursley I."/>
            <person name="Horton D.L."/>
            <person name="Alikhan N.F."/>
            <person name="Baker D."/>
            <person name="Gharbi K."/>
            <person name="Hall N."/>
            <person name="Watson M."/>
            <person name="Adriaenssens E.M."/>
            <person name="Foster-Nyarko E."/>
            <person name="Jarju S."/>
            <person name="Secka A."/>
            <person name="Antonio M."/>
            <person name="Oren A."/>
            <person name="Chaudhuri R.R."/>
            <person name="La Ragione R."/>
            <person name="Hildebrand F."/>
            <person name="Pallen M.J."/>
        </authorList>
    </citation>
    <scope>NUCLEOTIDE SEQUENCE</scope>
    <source>
        <strain evidence="3">G4-2901</strain>
    </source>
</reference>
<keyword evidence="3" id="KW-0378">Hydrolase</keyword>
<keyword evidence="3" id="KW-0347">Helicase</keyword>
<evidence type="ECO:0000256" key="1">
    <source>
        <dbReference type="SAM" id="MobiDB-lite"/>
    </source>
</evidence>
<organism evidence="3 4">
    <name type="scientific">Candidatus Phocaeicola faecigallinarum</name>
    <dbReference type="NCBI Taxonomy" id="2838732"/>
    <lineage>
        <taxon>Bacteria</taxon>
        <taxon>Pseudomonadati</taxon>
        <taxon>Bacteroidota</taxon>
        <taxon>Bacteroidia</taxon>
        <taxon>Bacteroidales</taxon>
        <taxon>Bacteroidaceae</taxon>
        <taxon>Phocaeicola</taxon>
    </lineage>
</organism>
<dbReference type="AlphaFoldDB" id="A0A948WY44"/>
<dbReference type="InterPro" id="IPR011545">
    <property type="entry name" value="DEAD/DEAH_box_helicase_dom"/>
</dbReference>
<feature type="region of interest" description="Disordered" evidence="1">
    <location>
        <begin position="430"/>
        <end position="457"/>
    </location>
</feature>
<sequence>MAINNLVNIEYAQTGQSSTTNELGMREMQAMVYEQKHRQYLLVKAPPASGKSRAMMFVALDKLANQDIRKVIVAVPEKSIGRSFRNTNLKEYGFFEDWKVAPYYNLCDSLGSETSKRKVLREFLKPEDKAKILVCTHSTLRNAMKEIPNELLNNVFFGIDEFHHTSADANNNLGELIRRLLNETSAHILAMTGSYFRGDAIPVMRPEDEAKFQPTINYNYYQQLSGYKYLKSLGIGYQFFTGKYITAIPEALDTTKKTLIHIPNVNSKPTYASKYDQAADIINCIGDIIDIDYEHYIYRVRTPDGRILKVGDLVEDVPSRREALQAYLQRMNSRDSLDILIALGTAKEGFDWTWCECCITIGIRSSLTEIVQIIGRCTRDCEGKSHAQFINLIPCPDAAQEDVSMAVNDFLKAISVSLLMEQVMAPRWTFRTKREENTPEEEEAKQQRRKTDRKHTIDVEGLPTPTERAQAIIDNDLDTLIATTLSDRRIREAIIGTDMTEIITQVYFPKIIAEKYKDLTEEEVDQVSKHAILTIATQGQDITTDDNGNKFIRLANKFVNLDNLSINLIDSINPFQRAYEILSKSLTPEVLRTIQYEIEEHKEEMSREEAILLFTKYLPKWREEHNGQIPTLNEADANGRRIAMAIEYLRKLKQQSLAKKQ</sequence>
<feature type="domain" description="Helicase ATP-binding" evidence="2">
    <location>
        <begin position="32"/>
        <end position="213"/>
    </location>
</feature>
<keyword evidence="3" id="KW-0067">ATP-binding</keyword>
<dbReference type="InterPro" id="IPR014001">
    <property type="entry name" value="Helicase_ATP-bd"/>
</dbReference>
<proteinExistence type="predicted"/>
<reference evidence="3" key="2">
    <citation type="submission" date="2021-04" db="EMBL/GenBank/DDBJ databases">
        <authorList>
            <person name="Gilroy R."/>
        </authorList>
    </citation>
    <scope>NUCLEOTIDE SEQUENCE</scope>
    <source>
        <strain evidence="3">G4-2901</strain>
    </source>
</reference>
<dbReference type="SMART" id="SM00487">
    <property type="entry name" value="DEXDc"/>
    <property type="match status" value="1"/>
</dbReference>
<dbReference type="EMBL" id="JAHLFW010000089">
    <property type="protein sequence ID" value="MBU3838786.1"/>
    <property type="molecule type" value="Genomic_DNA"/>
</dbReference>
<dbReference type="PROSITE" id="PS51192">
    <property type="entry name" value="HELICASE_ATP_BIND_1"/>
    <property type="match status" value="1"/>
</dbReference>
<dbReference type="GO" id="GO:0005524">
    <property type="term" value="F:ATP binding"/>
    <property type="evidence" value="ECO:0007669"/>
    <property type="project" value="InterPro"/>
</dbReference>
<dbReference type="Proteomes" id="UP000783796">
    <property type="component" value="Unassembled WGS sequence"/>
</dbReference>
<protein>
    <submittedName>
        <fullName evidence="3">DEAD/DEAH box helicase family protein</fullName>
    </submittedName>
</protein>
<keyword evidence="3" id="KW-0547">Nucleotide-binding</keyword>
<evidence type="ECO:0000259" key="2">
    <source>
        <dbReference type="PROSITE" id="PS51192"/>
    </source>
</evidence>
<dbReference type="GO" id="GO:0004386">
    <property type="term" value="F:helicase activity"/>
    <property type="evidence" value="ECO:0007669"/>
    <property type="project" value="UniProtKB-KW"/>
</dbReference>
<dbReference type="GO" id="GO:0003676">
    <property type="term" value="F:nucleic acid binding"/>
    <property type="evidence" value="ECO:0007669"/>
    <property type="project" value="InterPro"/>
</dbReference>
<dbReference type="InterPro" id="IPR027417">
    <property type="entry name" value="P-loop_NTPase"/>
</dbReference>
<accession>A0A948WY44</accession>
<evidence type="ECO:0000313" key="3">
    <source>
        <dbReference type="EMBL" id="MBU3838786.1"/>
    </source>
</evidence>
<dbReference type="Gene3D" id="3.40.50.300">
    <property type="entry name" value="P-loop containing nucleotide triphosphate hydrolases"/>
    <property type="match status" value="2"/>
</dbReference>
<evidence type="ECO:0000313" key="4">
    <source>
        <dbReference type="Proteomes" id="UP000783796"/>
    </source>
</evidence>
<comment type="caution">
    <text evidence="3">The sequence shown here is derived from an EMBL/GenBank/DDBJ whole genome shotgun (WGS) entry which is preliminary data.</text>
</comment>
<dbReference type="SUPFAM" id="SSF52540">
    <property type="entry name" value="P-loop containing nucleoside triphosphate hydrolases"/>
    <property type="match status" value="1"/>
</dbReference>
<dbReference type="Pfam" id="PF00270">
    <property type="entry name" value="DEAD"/>
    <property type="match status" value="1"/>
</dbReference>
<gene>
    <name evidence="3" type="ORF">H9777_10865</name>
</gene>